<accession>A0A9W9CAK3</accession>
<evidence type="ECO:0000313" key="3">
    <source>
        <dbReference type="Proteomes" id="UP001140513"/>
    </source>
</evidence>
<proteinExistence type="predicted"/>
<name>A0A9W9CAK3_9PLEO</name>
<keyword evidence="3" id="KW-1185">Reference proteome</keyword>
<reference evidence="2" key="1">
    <citation type="submission" date="2022-10" db="EMBL/GenBank/DDBJ databases">
        <title>Tapping the CABI collections for fungal endophytes: first genome assemblies for Collariella, Neodidymelliopsis, Ascochyta clinopodiicola, Didymella pomorum, Didymosphaeria variabile, Neocosmospora piperis and Neocucurbitaria cava.</title>
        <authorList>
            <person name="Hill R."/>
        </authorList>
    </citation>
    <scope>NUCLEOTIDE SEQUENCE</scope>
    <source>
        <strain evidence="2">IMI 356815</strain>
    </source>
</reference>
<protein>
    <submittedName>
        <fullName evidence="2">Uncharacterized protein</fullName>
    </submittedName>
</protein>
<organism evidence="2 3">
    <name type="scientific">Didymosphaeria variabile</name>
    <dbReference type="NCBI Taxonomy" id="1932322"/>
    <lineage>
        <taxon>Eukaryota</taxon>
        <taxon>Fungi</taxon>
        <taxon>Dikarya</taxon>
        <taxon>Ascomycota</taxon>
        <taxon>Pezizomycotina</taxon>
        <taxon>Dothideomycetes</taxon>
        <taxon>Pleosporomycetidae</taxon>
        <taxon>Pleosporales</taxon>
        <taxon>Massarineae</taxon>
        <taxon>Didymosphaeriaceae</taxon>
        <taxon>Didymosphaeria</taxon>
    </lineage>
</organism>
<feature type="chain" id="PRO_5040933259" evidence="1">
    <location>
        <begin position="18"/>
        <end position="235"/>
    </location>
</feature>
<dbReference type="GeneID" id="80911343"/>
<evidence type="ECO:0000256" key="1">
    <source>
        <dbReference type="SAM" id="SignalP"/>
    </source>
</evidence>
<dbReference type="RefSeq" id="XP_056070821.1">
    <property type="nucleotide sequence ID" value="XM_056216574.1"/>
</dbReference>
<keyword evidence="1" id="KW-0732">Signal</keyword>
<dbReference type="Proteomes" id="UP001140513">
    <property type="component" value="Unassembled WGS sequence"/>
</dbReference>
<dbReference type="EMBL" id="JAPEUX010000005">
    <property type="protein sequence ID" value="KAJ4352465.1"/>
    <property type="molecule type" value="Genomic_DNA"/>
</dbReference>
<gene>
    <name evidence="2" type="ORF">N0V89_007813</name>
</gene>
<evidence type="ECO:0000313" key="2">
    <source>
        <dbReference type="EMBL" id="KAJ4352465.1"/>
    </source>
</evidence>
<feature type="signal peptide" evidence="1">
    <location>
        <begin position="1"/>
        <end position="17"/>
    </location>
</feature>
<sequence length="235" mass="25265">MLFLNSLLVASIASAAALSGPFAPRNADTSTRKIFLNFDQKYAPPVSLIPAGNPRDSENNTQPIYFNNFQIDSLPLSEPSHLGLLPASAPNLAASSFRARLTNGLLNLLFNPKEIDKKFIQSASLSIDAVNGTLQLISMYIGAAISSALTPIPVPQNATFEFTGIKADGNNVTQIYEYKTKTNDRPLQLIDNEELGEVVFKPEFVELREVLVRIISASLTTIPGGGSGWGGVWGG</sequence>
<dbReference type="AlphaFoldDB" id="A0A9W9CAK3"/>
<comment type="caution">
    <text evidence="2">The sequence shown here is derived from an EMBL/GenBank/DDBJ whole genome shotgun (WGS) entry which is preliminary data.</text>
</comment>